<dbReference type="AlphaFoldDB" id="A0AAJ1X788"/>
<feature type="domain" description="RapA2 cadherin-like" evidence="2">
    <location>
        <begin position="12"/>
        <end position="100"/>
    </location>
</feature>
<evidence type="ECO:0000259" key="2">
    <source>
        <dbReference type="Pfam" id="PF17803"/>
    </source>
</evidence>
<dbReference type="InterPro" id="IPR040853">
    <property type="entry name" value="RapA2_cadherin-like"/>
</dbReference>
<keyword evidence="4" id="KW-1185">Reference proteome</keyword>
<sequence>VSVTDALGDTGTGTLSVAIVDDAPVAADDVASLDEDAGSVSGNVVSDADPASDDVLGADATSSPVTGVVAGTGVPSGNVGSGVVGSYGTVTINADGSYTYVIDPANTVVQGLQSGETLSEVFSYEITDADGDTAT</sequence>
<dbReference type="Proteomes" id="UP001227162">
    <property type="component" value="Unassembled WGS sequence"/>
</dbReference>
<gene>
    <name evidence="3" type="ORF">NOI20_17960</name>
</gene>
<dbReference type="InterPro" id="IPR010221">
    <property type="entry name" value="VCBS_dom"/>
</dbReference>
<reference evidence="3" key="1">
    <citation type="submission" date="2022-07" db="EMBL/GenBank/DDBJ databases">
        <authorList>
            <person name="Otstavnykh N."/>
            <person name="Isaeva M."/>
            <person name="Bystritskaya E."/>
        </authorList>
    </citation>
    <scope>NUCLEOTIDE SEQUENCE</scope>
    <source>
        <strain evidence="3">10Alg 79</strain>
    </source>
</reference>
<evidence type="ECO:0000313" key="4">
    <source>
        <dbReference type="Proteomes" id="UP001227162"/>
    </source>
</evidence>
<accession>A0AAJ1X788</accession>
<dbReference type="InterPro" id="IPR013783">
    <property type="entry name" value="Ig-like_fold"/>
</dbReference>
<evidence type="ECO:0000313" key="3">
    <source>
        <dbReference type="EMBL" id="MDQ2096004.1"/>
    </source>
</evidence>
<comment type="caution">
    <text evidence="3">The sequence shown here is derived from an EMBL/GenBank/DDBJ whole genome shotgun (WGS) entry which is preliminary data.</text>
</comment>
<reference evidence="3" key="2">
    <citation type="submission" date="2023-04" db="EMBL/GenBank/DDBJ databases">
        <title>'Rhodoalgimonas zhirmunskyi' gen. nov., isolated from a red alga.</title>
        <authorList>
            <person name="Nedashkovskaya O.I."/>
            <person name="Otstavnykh N.Y."/>
            <person name="Bystritskaya E.P."/>
            <person name="Balabanova L.A."/>
            <person name="Isaeva M.P."/>
        </authorList>
    </citation>
    <scope>NUCLEOTIDE SEQUENCE</scope>
    <source>
        <strain evidence="3">10Alg 79</strain>
    </source>
</reference>
<name>A0AAJ1X788_9RHOB</name>
<feature type="compositionally biased region" description="Low complexity" evidence="1">
    <location>
        <begin position="44"/>
        <end position="64"/>
    </location>
</feature>
<dbReference type="RefSeq" id="WP_317627618.1">
    <property type="nucleotide sequence ID" value="NZ_JANFFA010000051.1"/>
</dbReference>
<evidence type="ECO:0000256" key="1">
    <source>
        <dbReference type="SAM" id="MobiDB-lite"/>
    </source>
</evidence>
<dbReference type="Gene3D" id="2.60.40.10">
    <property type="entry name" value="Immunoglobulins"/>
    <property type="match status" value="1"/>
</dbReference>
<dbReference type="EMBL" id="JANFFA010000051">
    <property type="protein sequence ID" value="MDQ2096004.1"/>
    <property type="molecule type" value="Genomic_DNA"/>
</dbReference>
<dbReference type="NCBIfam" id="TIGR01965">
    <property type="entry name" value="VCBS_repeat"/>
    <property type="match status" value="1"/>
</dbReference>
<organism evidence="3 4">
    <name type="scientific">Rhodalgimonas zhirmunskyi</name>
    <dbReference type="NCBI Taxonomy" id="2964767"/>
    <lineage>
        <taxon>Bacteria</taxon>
        <taxon>Pseudomonadati</taxon>
        <taxon>Pseudomonadota</taxon>
        <taxon>Alphaproteobacteria</taxon>
        <taxon>Rhodobacterales</taxon>
        <taxon>Roseobacteraceae</taxon>
        <taxon>Rhodalgimonas</taxon>
    </lineage>
</organism>
<feature type="non-terminal residue" evidence="3">
    <location>
        <position position="135"/>
    </location>
</feature>
<feature type="region of interest" description="Disordered" evidence="1">
    <location>
        <begin position="34"/>
        <end position="64"/>
    </location>
</feature>
<dbReference type="Pfam" id="PF17803">
    <property type="entry name" value="Cadherin_4"/>
    <property type="match status" value="1"/>
</dbReference>
<proteinExistence type="predicted"/>
<protein>
    <submittedName>
        <fullName evidence="3">Ig-like domain-containing protein</fullName>
    </submittedName>
</protein>
<feature type="non-terminal residue" evidence="3">
    <location>
        <position position="1"/>
    </location>
</feature>